<evidence type="ECO:0000256" key="3">
    <source>
        <dbReference type="ARBA" id="ARBA00022729"/>
    </source>
</evidence>
<evidence type="ECO:0000313" key="10">
    <source>
        <dbReference type="Proteomes" id="UP001612741"/>
    </source>
</evidence>
<keyword evidence="5" id="KW-0378">Hydrolase</keyword>
<dbReference type="Pfam" id="PF01471">
    <property type="entry name" value="PG_binding_1"/>
    <property type="match status" value="2"/>
</dbReference>
<dbReference type="RefSeq" id="WP_397081392.1">
    <property type="nucleotide sequence ID" value="NZ_JBITGY010000003.1"/>
</dbReference>
<evidence type="ECO:0000256" key="2">
    <source>
        <dbReference type="ARBA" id="ARBA00022723"/>
    </source>
</evidence>
<reference evidence="9 10" key="1">
    <citation type="submission" date="2024-10" db="EMBL/GenBank/DDBJ databases">
        <title>The Natural Products Discovery Center: Release of the First 8490 Sequenced Strains for Exploring Actinobacteria Biosynthetic Diversity.</title>
        <authorList>
            <person name="Kalkreuter E."/>
            <person name="Kautsar S.A."/>
            <person name="Yang D."/>
            <person name="Bader C.D."/>
            <person name="Teijaro C.N."/>
            <person name="Fluegel L."/>
            <person name="Davis C.M."/>
            <person name="Simpson J.R."/>
            <person name="Lauterbach L."/>
            <person name="Steele A.D."/>
            <person name="Gui C."/>
            <person name="Meng S."/>
            <person name="Li G."/>
            <person name="Viehrig K."/>
            <person name="Ye F."/>
            <person name="Su P."/>
            <person name="Kiefer A.F."/>
            <person name="Nichols A."/>
            <person name="Cepeda A.J."/>
            <person name="Yan W."/>
            <person name="Fan B."/>
            <person name="Jiang Y."/>
            <person name="Adhikari A."/>
            <person name="Zheng C.-J."/>
            <person name="Schuster L."/>
            <person name="Cowan T.M."/>
            <person name="Smanski M.J."/>
            <person name="Chevrette M.G."/>
            <person name="De Carvalho L.P.S."/>
            <person name="Shen B."/>
        </authorList>
    </citation>
    <scope>NUCLEOTIDE SEQUENCE [LARGE SCALE GENOMIC DNA]</scope>
    <source>
        <strain evidence="9 10">NPDC050545</strain>
    </source>
</reference>
<proteinExistence type="predicted"/>
<dbReference type="SUPFAM" id="SSF47090">
    <property type="entry name" value="PGBD-like"/>
    <property type="match status" value="2"/>
</dbReference>
<dbReference type="InterPro" id="IPR009045">
    <property type="entry name" value="Zn_M74/Hedgehog-like"/>
</dbReference>
<dbReference type="InterPro" id="IPR002477">
    <property type="entry name" value="Peptidoglycan-bd-like"/>
</dbReference>
<dbReference type="InterPro" id="IPR036365">
    <property type="entry name" value="PGBD-like_sf"/>
</dbReference>
<keyword evidence="3" id="KW-0732">Signal</keyword>
<keyword evidence="4" id="KW-0574">Periplasm</keyword>
<keyword evidence="6" id="KW-0862">Zinc</keyword>
<evidence type="ECO:0000256" key="5">
    <source>
        <dbReference type="ARBA" id="ARBA00022801"/>
    </source>
</evidence>
<evidence type="ECO:0000313" key="9">
    <source>
        <dbReference type="EMBL" id="MFI6498135.1"/>
    </source>
</evidence>
<gene>
    <name evidence="9" type="ORF">ACIBG2_12150</name>
</gene>
<feature type="domain" description="Peptidoglycan binding-like" evidence="8">
    <location>
        <begin position="75"/>
        <end position="129"/>
    </location>
</feature>
<dbReference type="InterPro" id="IPR005073">
    <property type="entry name" value="Peptidase_M74"/>
</dbReference>
<dbReference type="SUPFAM" id="SSF55166">
    <property type="entry name" value="Hedgehog/DD-peptidase"/>
    <property type="match status" value="1"/>
</dbReference>
<evidence type="ECO:0000259" key="8">
    <source>
        <dbReference type="Pfam" id="PF01471"/>
    </source>
</evidence>
<keyword evidence="7" id="KW-0482">Metalloprotease</keyword>
<name>A0ABW7YQG2_9ACTN</name>
<evidence type="ECO:0000256" key="6">
    <source>
        <dbReference type="ARBA" id="ARBA00022833"/>
    </source>
</evidence>
<keyword evidence="2" id="KW-0479">Metal-binding</keyword>
<comment type="caution">
    <text evidence="9">The sequence shown here is derived from an EMBL/GenBank/DDBJ whole genome shotgun (WGS) entry which is preliminary data.</text>
</comment>
<dbReference type="Gene3D" id="1.10.101.10">
    <property type="entry name" value="PGBD-like superfamily/PGBD"/>
    <property type="match status" value="2"/>
</dbReference>
<sequence>MFPNAFFHTQDLGNRGVDVLAIQHLLHLSGPDGIFGATTRSAVVAFQRSKGLAADGIAGPLTWGALTPLLREGASGPAVRALQAQLNAKRRLALAVDGQFTAEVGQAVRAFQMHAGIGADAVAGPVTWRNLVWHYAYPSFAGMCDKDPDGNGPANWGTGAAVGQVEAAVRMFATGTVPLGDVGFEHGGPIPGHASHQAGLDVDLWPIRSDDAQCTAERITWRSADYDREATRRLAQAVRATAPGHVKYIWFNDPVLIQEGLTDHWPNHDNHLHVRYCEAGHPSAAYLCGAAHA</sequence>
<keyword evidence="1" id="KW-0645">Protease</keyword>
<accession>A0ABW7YQG2</accession>
<keyword evidence="10" id="KW-1185">Reference proteome</keyword>
<dbReference type="Pfam" id="PF03411">
    <property type="entry name" value="Peptidase_M74"/>
    <property type="match status" value="1"/>
</dbReference>
<organism evidence="9 10">
    <name type="scientific">Nonomuraea typhae</name>
    <dbReference type="NCBI Taxonomy" id="2603600"/>
    <lineage>
        <taxon>Bacteria</taxon>
        <taxon>Bacillati</taxon>
        <taxon>Actinomycetota</taxon>
        <taxon>Actinomycetes</taxon>
        <taxon>Streptosporangiales</taxon>
        <taxon>Streptosporangiaceae</taxon>
        <taxon>Nonomuraea</taxon>
    </lineage>
</organism>
<dbReference type="EMBL" id="JBITGY010000003">
    <property type="protein sequence ID" value="MFI6498135.1"/>
    <property type="molecule type" value="Genomic_DNA"/>
</dbReference>
<evidence type="ECO:0000256" key="4">
    <source>
        <dbReference type="ARBA" id="ARBA00022764"/>
    </source>
</evidence>
<dbReference type="Proteomes" id="UP001612741">
    <property type="component" value="Unassembled WGS sequence"/>
</dbReference>
<evidence type="ECO:0000256" key="7">
    <source>
        <dbReference type="ARBA" id="ARBA00023049"/>
    </source>
</evidence>
<evidence type="ECO:0000256" key="1">
    <source>
        <dbReference type="ARBA" id="ARBA00022670"/>
    </source>
</evidence>
<dbReference type="InterPro" id="IPR036366">
    <property type="entry name" value="PGBDSf"/>
</dbReference>
<feature type="domain" description="Peptidoglycan binding-like" evidence="8">
    <location>
        <begin position="21"/>
        <end position="66"/>
    </location>
</feature>
<dbReference type="Gene3D" id="3.30.1380.10">
    <property type="match status" value="1"/>
</dbReference>
<protein>
    <submittedName>
        <fullName evidence="9">Penicillin-insensitive murein endopeptidase</fullName>
    </submittedName>
</protein>